<feature type="compositionally biased region" description="Low complexity" evidence="1">
    <location>
        <begin position="223"/>
        <end position="236"/>
    </location>
</feature>
<feature type="compositionally biased region" description="Polar residues" evidence="1">
    <location>
        <begin position="207"/>
        <end position="222"/>
    </location>
</feature>
<feature type="compositionally biased region" description="Basic and acidic residues" evidence="1">
    <location>
        <begin position="190"/>
        <end position="206"/>
    </location>
</feature>
<dbReference type="EMBL" id="JBBBZM010000076">
    <property type="protein sequence ID" value="KAL0635180.1"/>
    <property type="molecule type" value="Genomic_DNA"/>
</dbReference>
<dbReference type="Proteomes" id="UP001447188">
    <property type="component" value="Unassembled WGS sequence"/>
</dbReference>
<evidence type="ECO:0000313" key="2">
    <source>
        <dbReference type="EMBL" id="KAL0635180.1"/>
    </source>
</evidence>
<sequence>MVYSLISVKSSTNDIVPAAWGVIKIRLSTAIAGPASTIISSELTHPEGSVAYKPRSNSNYHTLIVREVTINFVTSNFTLHFCPAPTFSRATNLEYTTTLEWFLDQPVNWKRFDPPVKISIIEARSLELYYKHHEQQQLDNRETQSSSRALAASGGPPPAASPPTVDRPQRPPPTGQQQPGSGRDGPPDLSQRRDNGAPPDRAKDGSTLRQNSTSNWSYYNRPTSSTGSASSTVSDTASDGIDPITFARQHIGGSPMWEEMVDRLDDLMGVAAWVRHVRDACECHGSAVAL</sequence>
<proteinExistence type="predicted"/>
<name>A0ABR3GGY5_9PEZI</name>
<comment type="caution">
    <text evidence="2">The sequence shown here is derived from an EMBL/GenBank/DDBJ whole genome shotgun (WGS) entry which is preliminary data.</text>
</comment>
<feature type="region of interest" description="Disordered" evidence="1">
    <location>
        <begin position="135"/>
        <end position="236"/>
    </location>
</feature>
<gene>
    <name evidence="2" type="ORF">Q9L58_005905</name>
</gene>
<evidence type="ECO:0000313" key="3">
    <source>
        <dbReference type="Proteomes" id="UP001447188"/>
    </source>
</evidence>
<accession>A0ABR3GGY5</accession>
<reference evidence="2 3" key="1">
    <citation type="submission" date="2024-02" db="EMBL/GenBank/DDBJ databases">
        <title>Discinaceae phylogenomics.</title>
        <authorList>
            <person name="Dirks A.C."/>
            <person name="James T.Y."/>
        </authorList>
    </citation>
    <scope>NUCLEOTIDE SEQUENCE [LARGE SCALE GENOMIC DNA]</scope>
    <source>
        <strain evidence="2 3">ACD0624</strain>
    </source>
</reference>
<protein>
    <submittedName>
        <fullName evidence="2">Uncharacterized protein</fullName>
    </submittedName>
</protein>
<organism evidence="2 3">
    <name type="scientific">Discina gigas</name>
    <dbReference type="NCBI Taxonomy" id="1032678"/>
    <lineage>
        <taxon>Eukaryota</taxon>
        <taxon>Fungi</taxon>
        <taxon>Dikarya</taxon>
        <taxon>Ascomycota</taxon>
        <taxon>Pezizomycotina</taxon>
        <taxon>Pezizomycetes</taxon>
        <taxon>Pezizales</taxon>
        <taxon>Discinaceae</taxon>
        <taxon>Discina</taxon>
    </lineage>
</organism>
<keyword evidence="3" id="KW-1185">Reference proteome</keyword>
<evidence type="ECO:0000256" key="1">
    <source>
        <dbReference type="SAM" id="MobiDB-lite"/>
    </source>
</evidence>
<feature type="compositionally biased region" description="Low complexity" evidence="1">
    <location>
        <begin position="145"/>
        <end position="154"/>
    </location>
</feature>